<dbReference type="AlphaFoldDB" id="A0A4Q5HU34"/>
<protein>
    <recommendedName>
        <fullName evidence="5">Polysaccharide deacetylase</fullName>
    </recommendedName>
</protein>
<evidence type="ECO:0000313" key="3">
    <source>
        <dbReference type="Proteomes" id="UP000441162"/>
    </source>
</evidence>
<accession>A0A4Q5HU34</accession>
<evidence type="ECO:0008006" key="5">
    <source>
        <dbReference type="Google" id="ProtNLM"/>
    </source>
</evidence>
<dbReference type="Proteomes" id="UP000481616">
    <property type="component" value="Unassembled WGS sequence"/>
</dbReference>
<sequence length="60" mass="7152">MNADKLTVVMYHYVRDLQNSRYPQIKGCDVRLFKEQIKFLQKHYNFVTIEQVINAYRGGA</sequence>
<evidence type="ECO:0000313" key="4">
    <source>
        <dbReference type="Proteomes" id="UP000481616"/>
    </source>
</evidence>
<organism evidence="2 3">
    <name type="scientific">Phocaeicola dorei</name>
    <dbReference type="NCBI Taxonomy" id="357276"/>
    <lineage>
        <taxon>Bacteria</taxon>
        <taxon>Pseudomonadati</taxon>
        <taxon>Bacteroidota</taxon>
        <taxon>Bacteroidia</taxon>
        <taxon>Bacteroidales</taxon>
        <taxon>Bacteroidaceae</taxon>
        <taxon>Phocaeicola</taxon>
    </lineage>
</organism>
<gene>
    <name evidence="2" type="ORF">F2Y51_03500</name>
    <name evidence="1" type="ORF">F2Y58_07240</name>
</gene>
<dbReference type="EMBL" id="VVYY01000005">
    <property type="protein sequence ID" value="KAA5399397.1"/>
    <property type="molecule type" value="Genomic_DNA"/>
</dbReference>
<dbReference type="Gene3D" id="3.20.20.370">
    <property type="entry name" value="Glycoside hydrolase/deacetylase"/>
    <property type="match status" value="1"/>
</dbReference>
<dbReference type="Proteomes" id="UP000441162">
    <property type="component" value="Unassembled WGS sequence"/>
</dbReference>
<reference evidence="3 4" key="1">
    <citation type="journal article" date="2019" name="Nat. Med.">
        <title>A library of human gut bacterial isolates paired with longitudinal multiomics data enables mechanistic microbiome research.</title>
        <authorList>
            <person name="Poyet M."/>
            <person name="Groussin M."/>
            <person name="Gibbons S.M."/>
            <person name="Avila-Pacheco J."/>
            <person name="Jiang X."/>
            <person name="Kearney S.M."/>
            <person name="Perrotta A.R."/>
            <person name="Berdy B."/>
            <person name="Zhao S."/>
            <person name="Lieberman T.D."/>
            <person name="Swanson P.K."/>
            <person name="Smith M."/>
            <person name="Roesemann S."/>
            <person name="Alexander J.E."/>
            <person name="Rich S.A."/>
            <person name="Livny J."/>
            <person name="Vlamakis H."/>
            <person name="Clish C."/>
            <person name="Bullock K."/>
            <person name="Deik A."/>
            <person name="Scott J."/>
            <person name="Pierce K.A."/>
            <person name="Xavier R.J."/>
            <person name="Alm E.J."/>
        </authorList>
    </citation>
    <scope>NUCLEOTIDE SEQUENCE [LARGE SCALE GENOMIC DNA]</scope>
    <source>
        <strain evidence="1 4">BIOML-A1</strain>
        <strain evidence="2 3">BIOML-A4</strain>
    </source>
</reference>
<proteinExistence type="predicted"/>
<name>A0A4Q5HU34_9BACT</name>
<dbReference type="EMBL" id="VVZA01000002">
    <property type="protein sequence ID" value="KAA5407317.1"/>
    <property type="molecule type" value="Genomic_DNA"/>
</dbReference>
<evidence type="ECO:0000313" key="2">
    <source>
        <dbReference type="EMBL" id="KAA5407317.1"/>
    </source>
</evidence>
<evidence type="ECO:0000313" key="1">
    <source>
        <dbReference type="EMBL" id="KAA5399397.1"/>
    </source>
</evidence>
<comment type="caution">
    <text evidence="2">The sequence shown here is derived from an EMBL/GenBank/DDBJ whole genome shotgun (WGS) entry which is preliminary data.</text>
</comment>